<comment type="caution">
    <text evidence="1">The sequence shown here is derived from an EMBL/GenBank/DDBJ whole genome shotgun (WGS) entry which is preliminary data.</text>
</comment>
<reference evidence="1" key="2">
    <citation type="journal article" date="2023" name="Microbiol Resour">
        <title>Decontamination and Annotation of the Draft Genome Sequence of the Oomycete Lagenidium giganteum ARSEF 373.</title>
        <authorList>
            <person name="Morgan W.R."/>
            <person name="Tartar A."/>
        </authorList>
    </citation>
    <scope>NUCLEOTIDE SEQUENCE</scope>
    <source>
        <strain evidence="1">ARSEF 373</strain>
    </source>
</reference>
<evidence type="ECO:0000313" key="2">
    <source>
        <dbReference type="Proteomes" id="UP001146120"/>
    </source>
</evidence>
<protein>
    <submittedName>
        <fullName evidence="1">Uncharacterized protein</fullName>
    </submittedName>
</protein>
<dbReference type="AlphaFoldDB" id="A0AAV2YMW1"/>
<gene>
    <name evidence="1" type="ORF">N0F65_002419</name>
</gene>
<proteinExistence type="predicted"/>
<keyword evidence="2" id="KW-1185">Reference proteome</keyword>
<organism evidence="1 2">
    <name type="scientific">Lagenidium giganteum</name>
    <dbReference type="NCBI Taxonomy" id="4803"/>
    <lineage>
        <taxon>Eukaryota</taxon>
        <taxon>Sar</taxon>
        <taxon>Stramenopiles</taxon>
        <taxon>Oomycota</taxon>
        <taxon>Peronosporomycetes</taxon>
        <taxon>Pythiales</taxon>
        <taxon>Pythiaceae</taxon>
    </lineage>
</organism>
<reference evidence="1" key="1">
    <citation type="submission" date="2022-11" db="EMBL/GenBank/DDBJ databases">
        <authorList>
            <person name="Morgan W.R."/>
            <person name="Tartar A."/>
        </authorList>
    </citation>
    <scope>NUCLEOTIDE SEQUENCE</scope>
    <source>
        <strain evidence="1">ARSEF 373</strain>
    </source>
</reference>
<evidence type="ECO:0000313" key="1">
    <source>
        <dbReference type="EMBL" id="DAZ94806.1"/>
    </source>
</evidence>
<dbReference type="EMBL" id="DAKRPA010000232">
    <property type="protein sequence ID" value="DAZ94806.1"/>
    <property type="molecule type" value="Genomic_DNA"/>
</dbReference>
<accession>A0AAV2YMW1</accession>
<name>A0AAV2YMW1_9STRA</name>
<dbReference type="Proteomes" id="UP001146120">
    <property type="component" value="Unassembled WGS sequence"/>
</dbReference>
<sequence length="89" mass="9565">MSGATKLKLLVLSNLEGRIKLVANLCERIICSEDGDVDAILVNGGFVAAQGARQYEALEHVAAAEGDMMALISRLEMITCRVIYVPSEV</sequence>